<organism evidence="1 2">
    <name type="scientific">Taenia crassiceps</name>
    <dbReference type="NCBI Taxonomy" id="6207"/>
    <lineage>
        <taxon>Eukaryota</taxon>
        <taxon>Metazoa</taxon>
        <taxon>Spiralia</taxon>
        <taxon>Lophotrochozoa</taxon>
        <taxon>Platyhelminthes</taxon>
        <taxon>Cestoda</taxon>
        <taxon>Eucestoda</taxon>
        <taxon>Cyclophyllidea</taxon>
        <taxon>Taeniidae</taxon>
        <taxon>Taenia</taxon>
    </lineage>
</organism>
<accession>A0ABR4Q754</accession>
<evidence type="ECO:0000313" key="2">
    <source>
        <dbReference type="Proteomes" id="UP001651158"/>
    </source>
</evidence>
<evidence type="ECO:0000313" key="1">
    <source>
        <dbReference type="EMBL" id="KAL5105203.1"/>
    </source>
</evidence>
<sequence>MEAPLPAVKWTRGQSLLDFGNLFEIEKTKSQLNHRRHPTARTDVPLTALVQLGNAGSQSSNLGIPFPEKIMRHEAKASYNSFFKSE</sequence>
<comment type="caution">
    <text evidence="1">The sequence shown here is derived from an EMBL/GenBank/DDBJ whole genome shotgun (WGS) entry which is preliminary data.</text>
</comment>
<reference evidence="1 2" key="1">
    <citation type="journal article" date="2022" name="Front. Cell. Infect. Microbiol.">
        <title>The Genomes of Two Strains of Taenia crassiceps the Animal Model for the Study of Human Cysticercosis.</title>
        <authorList>
            <person name="Bobes R.J."/>
            <person name="Estrada K."/>
            <person name="Rios-Valencia D.G."/>
            <person name="Calderon-Gallegos A."/>
            <person name="de la Torre P."/>
            <person name="Carrero J.C."/>
            <person name="Sanchez-Flores A."/>
            <person name="Laclette J.P."/>
        </authorList>
    </citation>
    <scope>NUCLEOTIDE SEQUENCE [LARGE SCALE GENOMIC DNA]</scope>
    <source>
        <strain evidence="1">WFUcys</strain>
    </source>
</reference>
<keyword evidence="2" id="KW-1185">Reference proteome</keyword>
<name>A0ABR4Q754_9CEST</name>
<dbReference type="EMBL" id="JAKROA010000009">
    <property type="protein sequence ID" value="KAL5105203.1"/>
    <property type="molecule type" value="Genomic_DNA"/>
</dbReference>
<proteinExistence type="predicted"/>
<protein>
    <submittedName>
        <fullName evidence="1">Uncharacterized protein</fullName>
    </submittedName>
</protein>
<gene>
    <name evidence="1" type="ORF">TcWFU_005387</name>
</gene>
<dbReference type="Proteomes" id="UP001651158">
    <property type="component" value="Unassembled WGS sequence"/>
</dbReference>